<dbReference type="PRINTS" id="PR00081">
    <property type="entry name" value="GDHRDH"/>
</dbReference>
<comment type="caution">
    <text evidence="3">The sequence shown here is derived from an EMBL/GenBank/DDBJ whole genome shotgun (WGS) entry which is preliminary data.</text>
</comment>
<evidence type="ECO:0000313" key="4">
    <source>
        <dbReference type="Proteomes" id="UP000468531"/>
    </source>
</evidence>
<dbReference type="GO" id="GO:0016491">
    <property type="term" value="F:oxidoreductase activity"/>
    <property type="evidence" value="ECO:0007669"/>
    <property type="project" value="UniProtKB-KW"/>
</dbReference>
<gene>
    <name evidence="3" type="ORF">FNJ47_28115</name>
</gene>
<comment type="similarity">
    <text evidence="1">Belongs to the short-chain dehydrogenases/reductases (SDR) family.</text>
</comment>
<accession>A0A6P1BM42</accession>
<organism evidence="3 4">
    <name type="scientific">Bradyrhizobium uaiense</name>
    <dbReference type="NCBI Taxonomy" id="2594946"/>
    <lineage>
        <taxon>Bacteria</taxon>
        <taxon>Pseudomonadati</taxon>
        <taxon>Pseudomonadota</taxon>
        <taxon>Alphaproteobacteria</taxon>
        <taxon>Hyphomicrobiales</taxon>
        <taxon>Nitrobacteraceae</taxon>
        <taxon>Bradyrhizobium</taxon>
    </lineage>
</organism>
<dbReference type="PANTHER" id="PTHR24320:SF148">
    <property type="entry name" value="NAD(P)-BINDING ROSSMANN-FOLD SUPERFAMILY PROTEIN"/>
    <property type="match status" value="1"/>
</dbReference>
<evidence type="ECO:0000256" key="2">
    <source>
        <dbReference type="ARBA" id="ARBA00023002"/>
    </source>
</evidence>
<dbReference type="PANTHER" id="PTHR24320">
    <property type="entry name" value="RETINOL DEHYDROGENASE"/>
    <property type="match status" value="1"/>
</dbReference>
<evidence type="ECO:0000313" key="3">
    <source>
        <dbReference type="EMBL" id="NEU99587.1"/>
    </source>
</evidence>
<evidence type="ECO:0000256" key="1">
    <source>
        <dbReference type="ARBA" id="ARBA00006484"/>
    </source>
</evidence>
<dbReference type="Gene3D" id="3.40.50.720">
    <property type="entry name" value="NAD(P)-binding Rossmann-like Domain"/>
    <property type="match status" value="1"/>
</dbReference>
<dbReference type="InterPro" id="IPR036291">
    <property type="entry name" value="NAD(P)-bd_dom_sf"/>
</dbReference>
<dbReference type="InterPro" id="IPR002347">
    <property type="entry name" value="SDR_fam"/>
</dbReference>
<keyword evidence="2" id="KW-0560">Oxidoreductase</keyword>
<sequence length="321" mass="33935">MNPMQNPLNTPFTPFSTAEEVARGADLSGKTAIITGGASGLGLETTRVLAGLGARIIVPARNTSAARASLAGITGVVVAELDLIDPISVRSFAEEFLTTGAQLHLLILSAGVMTPPLFRDVEGHEGQFATNHLGHFRLTAALCPALKLAGKARVVALSSRAHQLPGFDLTDLDFNQRPYDKVAAYAQSKAANALFALALDMRTRDHGIRAYSVHPGSILGNLARHVSREELEAYGLFNPDGTPLIDPAQDKKNFAQGAATMVWCATAPELDGIGGVYCEDSDIAPIETEGHFGIRPYAADPALAEALWTKSVRLTGIDVQG</sequence>
<reference evidence="3 4" key="1">
    <citation type="journal article" date="2020" name="Arch. Microbiol.">
        <title>Bradyrhizobium uaiense sp. nov., a new highly efficient cowpea symbiont.</title>
        <authorList>
            <person name="Cabral Michel D."/>
            <person name="Azarias Guimaraes A."/>
            <person name="Martins da Costa E."/>
            <person name="Soares de Carvalho T."/>
            <person name="Balsanelli E."/>
            <person name="Willems A."/>
            <person name="Maltempi de Souza E."/>
            <person name="de Souza Moreira F.M."/>
        </authorList>
    </citation>
    <scope>NUCLEOTIDE SEQUENCE [LARGE SCALE GENOMIC DNA]</scope>
    <source>
        <strain evidence="3 4">UFLA 03-164</strain>
    </source>
</reference>
<proteinExistence type="inferred from homology"/>
<dbReference type="RefSeq" id="WP_163158935.1">
    <property type="nucleotide sequence ID" value="NZ_VKHP01000137.1"/>
</dbReference>
<dbReference type="Proteomes" id="UP000468531">
    <property type="component" value="Unassembled WGS sequence"/>
</dbReference>
<protein>
    <submittedName>
        <fullName evidence="3">SDR family NAD(P)-dependent oxidoreductase</fullName>
    </submittedName>
</protein>
<name>A0A6P1BM42_9BRAD</name>
<dbReference type="Pfam" id="PF00106">
    <property type="entry name" value="adh_short"/>
    <property type="match status" value="1"/>
</dbReference>
<dbReference type="SUPFAM" id="SSF51735">
    <property type="entry name" value="NAD(P)-binding Rossmann-fold domains"/>
    <property type="match status" value="1"/>
</dbReference>
<keyword evidence="4" id="KW-1185">Reference proteome</keyword>
<dbReference type="AlphaFoldDB" id="A0A6P1BM42"/>
<dbReference type="EMBL" id="VKHP01000137">
    <property type="protein sequence ID" value="NEU99587.1"/>
    <property type="molecule type" value="Genomic_DNA"/>
</dbReference>